<evidence type="ECO:0000256" key="7">
    <source>
        <dbReference type="ARBA" id="ARBA00023163"/>
    </source>
</evidence>
<comment type="domain">
    <text evidence="11">The N-terminal domain is essential for RNAP assembly and basal transcription, whereas the C-terminal domain is involved in interaction with transcriptional regulators and with upstream promoter elements.</text>
</comment>
<comment type="catalytic activity">
    <reaction evidence="10 11">
        <text>RNA(n) + a ribonucleoside 5'-triphosphate = RNA(n+1) + diphosphate</text>
        <dbReference type="Rhea" id="RHEA:21248"/>
        <dbReference type="Rhea" id="RHEA-COMP:14527"/>
        <dbReference type="Rhea" id="RHEA-COMP:17342"/>
        <dbReference type="ChEBI" id="CHEBI:33019"/>
        <dbReference type="ChEBI" id="CHEBI:61557"/>
        <dbReference type="ChEBI" id="CHEBI:140395"/>
        <dbReference type="EC" id="2.7.7.6"/>
    </reaction>
</comment>
<dbReference type="InterPro" id="IPR011260">
    <property type="entry name" value="RNAP_asu_C"/>
</dbReference>
<dbReference type="NCBIfam" id="NF003513">
    <property type="entry name" value="PRK05182.1-2"/>
    <property type="match status" value="1"/>
</dbReference>
<name>A0A2Z5UX25_9COXI</name>
<dbReference type="Pfam" id="PF01000">
    <property type="entry name" value="RNA_pol_A_bac"/>
    <property type="match status" value="1"/>
</dbReference>
<dbReference type="CDD" id="cd06928">
    <property type="entry name" value="RNAP_alpha_NTD"/>
    <property type="match status" value="1"/>
</dbReference>
<accession>A0A2Z5UX25</accession>
<dbReference type="EC" id="2.7.7.6" evidence="2 11"/>
<dbReference type="SUPFAM" id="SSF55257">
    <property type="entry name" value="RBP11-like subunits of RNA polymerase"/>
    <property type="match status" value="1"/>
</dbReference>
<dbReference type="NCBIfam" id="TIGR02027">
    <property type="entry name" value="rpoA"/>
    <property type="match status" value="1"/>
</dbReference>
<evidence type="ECO:0000256" key="10">
    <source>
        <dbReference type="ARBA" id="ARBA00048552"/>
    </source>
</evidence>
<dbReference type="GO" id="GO:0003677">
    <property type="term" value="F:DNA binding"/>
    <property type="evidence" value="ECO:0007669"/>
    <property type="project" value="UniProtKB-UniRule"/>
</dbReference>
<evidence type="ECO:0000256" key="8">
    <source>
        <dbReference type="ARBA" id="ARBA00032524"/>
    </source>
</evidence>
<keyword evidence="7 11" id="KW-0804">Transcription</keyword>
<dbReference type="SUPFAM" id="SSF47789">
    <property type="entry name" value="C-terminal domain of RNA polymerase alpha subunit"/>
    <property type="match status" value="1"/>
</dbReference>
<dbReference type="RefSeq" id="WP_126323023.1">
    <property type="nucleotide sequence ID" value="NZ_AP018005.1"/>
</dbReference>
<evidence type="ECO:0000256" key="11">
    <source>
        <dbReference type="HAMAP-Rule" id="MF_00059"/>
    </source>
</evidence>
<dbReference type="Gene3D" id="1.10.150.20">
    <property type="entry name" value="5' to 3' exonuclease, C-terminal subdomain"/>
    <property type="match status" value="1"/>
</dbReference>
<dbReference type="SUPFAM" id="SSF56553">
    <property type="entry name" value="Insert subdomain of RNA polymerase alpha subunit"/>
    <property type="match status" value="1"/>
</dbReference>
<dbReference type="HAMAP" id="MF_00059">
    <property type="entry name" value="RNApol_bact_RpoA"/>
    <property type="match status" value="1"/>
</dbReference>
<evidence type="ECO:0000256" key="4">
    <source>
        <dbReference type="ARBA" id="ARBA00022478"/>
    </source>
</evidence>
<dbReference type="Proteomes" id="UP000282483">
    <property type="component" value="Chromosome"/>
</dbReference>
<evidence type="ECO:0000256" key="1">
    <source>
        <dbReference type="ARBA" id="ARBA00007123"/>
    </source>
</evidence>
<dbReference type="GO" id="GO:0005737">
    <property type="term" value="C:cytoplasm"/>
    <property type="evidence" value="ECO:0007669"/>
    <property type="project" value="UniProtKB-ARBA"/>
</dbReference>
<dbReference type="EMBL" id="AP018005">
    <property type="protein sequence ID" value="BBB15550.1"/>
    <property type="molecule type" value="Genomic_DNA"/>
</dbReference>
<organism evidence="14 15">
    <name type="scientific">Candidatus Rickettsiella viridis</name>
    <dbReference type="NCBI Taxonomy" id="676208"/>
    <lineage>
        <taxon>Bacteria</taxon>
        <taxon>Pseudomonadati</taxon>
        <taxon>Pseudomonadota</taxon>
        <taxon>Gammaproteobacteria</taxon>
        <taxon>Legionellales</taxon>
        <taxon>Coxiellaceae</taxon>
        <taxon>Rickettsiella</taxon>
    </lineage>
</organism>
<dbReference type="InterPro" id="IPR011263">
    <property type="entry name" value="DNA-dir_RNA_pol_RpoA/D/Rpb3"/>
</dbReference>
<protein>
    <recommendedName>
        <fullName evidence="3 11">DNA-directed RNA polymerase subunit alpha</fullName>
        <shortName evidence="11">RNAP subunit alpha</shortName>
        <ecNumber evidence="2 11">2.7.7.6</ecNumber>
    </recommendedName>
    <alternativeName>
        <fullName evidence="9 11">RNA polymerase subunit alpha</fullName>
    </alternativeName>
    <alternativeName>
        <fullName evidence="8 11">Transcriptase subunit alpha</fullName>
    </alternativeName>
</protein>
<dbReference type="NCBIfam" id="NF003519">
    <property type="entry name" value="PRK05182.2-5"/>
    <property type="match status" value="1"/>
</dbReference>
<comment type="subunit">
    <text evidence="11">Homodimer. The RNAP catalytic core consists of 2 alpha, 1 beta, 1 beta' and 1 omega subunit. When a sigma factor is associated with the core the holoenzyme is formed, which can initiate transcription.</text>
</comment>
<dbReference type="FunFam" id="1.10.150.20:FF:000001">
    <property type="entry name" value="DNA-directed RNA polymerase subunit alpha"/>
    <property type="match status" value="1"/>
</dbReference>
<dbReference type="Pfam" id="PF01193">
    <property type="entry name" value="RNA_pol_L"/>
    <property type="match status" value="1"/>
</dbReference>
<evidence type="ECO:0000256" key="12">
    <source>
        <dbReference type="SAM" id="MobiDB-lite"/>
    </source>
</evidence>
<dbReference type="Gene3D" id="2.170.120.12">
    <property type="entry name" value="DNA-directed RNA polymerase, insert domain"/>
    <property type="match status" value="1"/>
</dbReference>
<dbReference type="InterPro" id="IPR011773">
    <property type="entry name" value="DNA-dir_RpoA"/>
</dbReference>
<sequence>MSTNVKKFLTPQTIEVQTLSQNRALVSLQPFEPGFGHTLGNALRRILLSSMPGCAVTEVRIEGVLHEYSSLEGVQEDIIDILLNLKGIAFLLHDREEVTLELVKNTVGPVHAGDIELPHDVEVKNPDYVIAHLTKPKEFKMTLKVVRGRGYQPASLRKTDQYVSQVGALELDALFNPILRATYSVENARVEQRTDLDKLVIDLETNGTIEPEEAIRRAATIVQEQLNTFVELRHETEAEVPVPDADINPILLLPVDELELTVRAANCLKAEHIYRIGDLVQKTEQELLSTPNLGKVSLWEIKTALQKRGLQLGMDVPVQQFSSLKKSMEGNTEELEKSEETKKD</sequence>
<feature type="domain" description="DNA-directed RNA polymerase RpoA/D/Rpb3-type" evidence="13">
    <location>
        <begin position="23"/>
        <end position="232"/>
    </location>
</feature>
<evidence type="ECO:0000259" key="13">
    <source>
        <dbReference type="SMART" id="SM00662"/>
    </source>
</evidence>
<dbReference type="InterPro" id="IPR011262">
    <property type="entry name" value="DNA-dir_RNA_pol_insert"/>
</dbReference>
<evidence type="ECO:0000313" key="14">
    <source>
        <dbReference type="EMBL" id="BBB15550.1"/>
    </source>
</evidence>
<evidence type="ECO:0000256" key="3">
    <source>
        <dbReference type="ARBA" id="ARBA00015972"/>
    </source>
</evidence>
<keyword evidence="4 11" id="KW-0240">DNA-directed RNA polymerase</keyword>
<keyword evidence="15" id="KW-1185">Reference proteome</keyword>
<dbReference type="FunFam" id="2.170.120.12:FF:000001">
    <property type="entry name" value="DNA-directed RNA polymerase subunit alpha"/>
    <property type="match status" value="1"/>
</dbReference>
<evidence type="ECO:0000256" key="2">
    <source>
        <dbReference type="ARBA" id="ARBA00012418"/>
    </source>
</evidence>
<evidence type="ECO:0000256" key="5">
    <source>
        <dbReference type="ARBA" id="ARBA00022679"/>
    </source>
</evidence>
<keyword evidence="5 11" id="KW-0808">Transferase</keyword>
<feature type="region of interest" description="Disordered" evidence="12">
    <location>
        <begin position="323"/>
        <end position="344"/>
    </location>
</feature>
<dbReference type="OrthoDB" id="9805706at2"/>
<dbReference type="AlphaFoldDB" id="A0A2Z5UX25"/>
<dbReference type="GO" id="GO:0003899">
    <property type="term" value="F:DNA-directed RNA polymerase activity"/>
    <property type="evidence" value="ECO:0007669"/>
    <property type="project" value="UniProtKB-UniRule"/>
</dbReference>
<proteinExistence type="inferred from homology"/>
<keyword evidence="6 11" id="KW-0548">Nucleotidyltransferase</keyword>
<feature type="region of interest" description="Alpha C-terminal domain (alpha-CTD)" evidence="11">
    <location>
        <begin position="247"/>
        <end position="344"/>
    </location>
</feature>
<feature type="region of interest" description="Alpha N-terminal domain (alpha-NTD)" evidence="11">
    <location>
        <begin position="1"/>
        <end position="233"/>
    </location>
</feature>
<evidence type="ECO:0000256" key="6">
    <source>
        <dbReference type="ARBA" id="ARBA00022695"/>
    </source>
</evidence>
<evidence type="ECO:0000256" key="9">
    <source>
        <dbReference type="ARBA" id="ARBA00033070"/>
    </source>
</evidence>
<feature type="compositionally biased region" description="Basic and acidic residues" evidence="12">
    <location>
        <begin position="334"/>
        <end position="344"/>
    </location>
</feature>
<gene>
    <name evidence="11 14" type="primary">rpoA</name>
    <name evidence="14" type="ORF">RVIR1_10820</name>
</gene>
<comment type="function">
    <text evidence="11">DNA-dependent RNA polymerase catalyzes the transcription of DNA into RNA using the four ribonucleoside triphosphates as substrates.</text>
</comment>
<comment type="similarity">
    <text evidence="1 11">Belongs to the RNA polymerase alpha chain family.</text>
</comment>
<dbReference type="GO" id="GO:0000428">
    <property type="term" value="C:DNA-directed RNA polymerase complex"/>
    <property type="evidence" value="ECO:0007669"/>
    <property type="project" value="UniProtKB-KW"/>
</dbReference>
<dbReference type="GO" id="GO:0006351">
    <property type="term" value="P:DNA-templated transcription"/>
    <property type="evidence" value="ECO:0007669"/>
    <property type="project" value="UniProtKB-UniRule"/>
</dbReference>
<dbReference type="SMART" id="SM00662">
    <property type="entry name" value="RPOLD"/>
    <property type="match status" value="1"/>
</dbReference>
<reference evidence="14 15" key="1">
    <citation type="submission" date="2017-03" db="EMBL/GenBank/DDBJ databases">
        <title>The genome sequence of Candidatus Rickettsiella viridis.</title>
        <authorList>
            <person name="Nikoh N."/>
            <person name="Tsuchida T."/>
            <person name="Yamaguchi K."/>
            <person name="Maeda T."/>
            <person name="Shigenobu S."/>
            <person name="Fukatsu T."/>
        </authorList>
    </citation>
    <scope>NUCLEOTIDE SEQUENCE [LARGE SCALE GENOMIC DNA]</scope>
    <source>
        <strain evidence="14 15">Ap-RA04</strain>
    </source>
</reference>
<dbReference type="Gene3D" id="3.30.1360.10">
    <property type="entry name" value="RNA polymerase, RBP11-like subunit"/>
    <property type="match status" value="1"/>
</dbReference>
<dbReference type="KEGG" id="rvi:RVIR1_10820"/>
<evidence type="ECO:0000313" key="15">
    <source>
        <dbReference type="Proteomes" id="UP000282483"/>
    </source>
</evidence>
<dbReference type="InterPro" id="IPR036603">
    <property type="entry name" value="RBP11-like"/>
</dbReference>
<dbReference type="Pfam" id="PF03118">
    <property type="entry name" value="RNA_pol_A_CTD"/>
    <property type="match status" value="1"/>
</dbReference>
<dbReference type="InterPro" id="IPR036643">
    <property type="entry name" value="RNApol_insert_sf"/>
</dbReference>
<dbReference type="GO" id="GO:0046983">
    <property type="term" value="F:protein dimerization activity"/>
    <property type="evidence" value="ECO:0007669"/>
    <property type="project" value="InterPro"/>
</dbReference>